<dbReference type="Pfam" id="PF04235">
    <property type="entry name" value="DUF418"/>
    <property type="match status" value="1"/>
</dbReference>
<feature type="transmembrane region" description="Helical" evidence="1">
    <location>
        <begin position="26"/>
        <end position="45"/>
    </location>
</feature>
<feature type="transmembrane region" description="Helical" evidence="1">
    <location>
        <begin position="320"/>
        <end position="344"/>
    </location>
</feature>
<dbReference type="EMBL" id="JBHMFB010000029">
    <property type="protein sequence ID" value="MFB9090128.1"/>
    <property type="molecule type" value="Genomic_DNA"/>
</dbReference>
<feature type="transmembrane region" description="Helical" evidence="1">
    <location>
        <begin position="244"/>
        <end position="268"/>
    </location>
</feature>
<dbReference type="RefSeq" id="WP_290285110.1">
    <property type="nucleotide sequence ID" value="NZ_JAUFQN010000019.1"/>
</dbReference>
<feature type="domain" description="DUF418" evidence="2">
    <location>
        <begin position="262"/>
        <end position="432"/>
    </location>
</feature>
<protein>
    <submittedName>
        <fullName evidence="3">DUF418 domain-containing protein</fullName>
    </submittedName>
</protein>
<accession>A0ABV5GG84</accession>
<name>A0ABV5GG84_9FLAO</name>
<keyword evidence="1" id="KW-1133">Transmembrane helix</keyword>
<keyword evidence="1" id="KW-0472">Membrane</keyword>
<reference evidence="3 4" key="1">
    <citation type="submission" date="2024-09" db="EMBL/GenBank/DDBJ databases">
        <authorList>
            <person name="Sun Q."/>
            <person name="Mori K."/>
        </authorList>
    </citation>
    <scope>NUCLEOTIDE SEQUENCE [LARGE SCALE GENOMIC DNA]</scope>
    <source>
        <strain evidence="3 4">CECT 8460</strain>
    </source>
</reference>
<dbReference type="PANTHER" id="PTHR30590">
    <property type="entry name" value="INNER MEMBRANE PROTEIN"/>
    <property type="match status" value="1"/>
</dbReference>
<dbReference type="PANTHER" id="PTHR30590:SF2">
    <property type="entry name" value="INNER MEMBRANE PROTEIN"/>
    <property type="match status" value="1"/>
</dbReference>
<dbReference type="Proteomes" id="UP001589576">
    <property type="component" value="Unassembled WGS sequence"/>
</dbReference>
<evidence type="ECO:0000259" key="2">
    <source>
        <dbReference type="Pfam" id="PF04235"/>
    </source>
</evidence>
<proteinExistence type="predicted"/>
<keyword evidence="4" id="KW-1185">Reference proteome</keyword>
<feature type="transmembrane region" description="Helical" evidence="1">
    <location>
        <begin position="364"/>
        <end position="382"/>
    </location>
</feature>
<evidence type="ECO:0000313" key="3">
    <source>
        <dbReference type="EMBL" id="MFB9090128.1"/>
    </source>
</evidence>
<comment type="caution">
    <text evidence="3">The sequence shown here is derived from an EMBL/GenBank/DDBJ whole genome shotgun (WGS) entry which is preliminary data.</text>
</comment>
<feature type="transmembrane region" description="Helical" evidence="1">
    <location>
        <begin position="394"/>
        <end position="413"/>
    </location>
</feature>
<dbReference type="InterPro" id="IPR007349">
    <property type="entry name" value="DUF418"/>
</dbReference>
<organism evidence="3 4">
    <name type="scientific">Flavobacterium paronense</name>
    <dbReference type="NCBI Taxonomy" id="1392775"/>
    <lineage>
        <taxon>Bacteria</taxon>
        <taxon>Pseudomonadati</taxon>
        <taxon>Bacteroidota</taxon>
        <taxon>Flavobacteriia</taxon>
        <taxon>Flavobacteriales</taxon>
        <taxon>Flavobacteriaceae</taxon>
        <taxon>Flavobacterium</taxon>
    </lineage>
</organism>
<gene>
    <name evidence="3" type="ORF">ACFFUU_10995</name>
</gene>
<feature type="transmembrane region" description="Helical" evidence="1">
    <location>
        <begin position="72"/>
        <end position="89"/>
    </location>
</feature>
<evidence type="ECO:0000313" key="4">
    <source>
        <dbReference type="Proteomes" id="UP001589576"/>
    </source>
</evidence>
<feature type="transmembrane region" description="Helical" evidence="1">
    <location>
        <begin position="147"/>
        <end position="167"/>
    </location>
</feature>
<keyword evidence="1" id="KW-0812">Transmembrane</keyword>
<evidence type="ECO:0000256" key="1">
    <source>
        <dbReference type="SAM" id="Phobius"/>
    </source>
</evidence>
<feature type="transmembrane region" description="Helical" evidence="1">
    <location>
        <begin position="280"/>
        <end position="300"/>
    </location>
</feature>
<dbReference type="InterPro" id="IPR052529">
    <property type="entry name" value="Bact_Transport_Assoc"/>
</dbReference>
<sequence>MKINAITDAPVAENDRIKLIDALRGVALLGILLMNIPGFSMPNYASEVYKNDPSNINFWVSNIIGVLFEGKMRAMFSMIFGAGILLFIGKKVKNGLSTHGLFYRRMFWLLLFGLIHAHLVLWIGDILYLYAVCGMIVYLFRNVNPKYLVLAIPLVAITDFGMGTYFYQGLREKRLDYVEAKKAQSENKTLTAEQDKALITWREVEKTMIPNREDAKENTQKMKSDYSTVASYLRPMAFDGQTKYLFYGIWDSIALMLLGFALYKWGFLTGNWSNDNYRKVMLIGYGIGLPLVIYSSYHYFVTYSTLEANLKRMEEVSIDWVGLIYPFQRILLVMAHASALILLYKSKAMQGLFRRLEAVGQMAFTNYIMHSVICTLFFFGYGLNYYGVLEFYQIYYVALAIWVLQLILSPIWLRHFYFGPLEWLWRSLTYWKLQPFKRVEN</sequence>